<comment type="subcellular location">
    <subcellularLocation>
        <location evidence="1">Membrane</location>
        <topology evidence="1">Multi-pass membrane protein</topology>
    </subcellularLocation>
</comment>
<evidence type="ECO:0000256" key="5">
    <source>
        <dbReference type="SAM" id="MobiDB-lite"/>
    </source>
</evidence>
<feature type="transmembrane region" description="Helical" evidence="6">
    <location>
        <begin position="220"/>
        <end position="249"/>
    </location>
</feature>
<evidence type="ECO:0000256" key="2">
    <source>
        <dbReference type="ARBA" id="ARBA00022692"/>
    </source>
</evidence>
<reference evidence="8" key="1">
    <citation type="submission" date="2020-02" db="EMBL/GenBank/DDBJ databases">
        <authorList>
            <person name="Meier V. D."/>
        </authorList>
    </citation>
    <scope>NUCLEOTIDE SEQUENCE</scope>
    <source>
        <strain evidence="8">AVDCRST_MAG42</strain>
    </source>
</reference>
<dbReference type="Pfam" id="PF04893">
    <property type="entry name" value="Yip1"/>
    <property type="match status" value="1"/>
</dbReference>
<evidence type="ECO:0000256" key="3">
    <source>
        <dbReference type="ARBA" id="ARBA00022989"/>
    </source>
</evidence>
<feature type="region of interest" description="Disordered" evidence="5">
    <location>
        <begin position="48"/>
        <end position="79"/>
    </location>
</feature>
<sequence>MAMIHINRSGQSLGIFDEARVREGLATGEFIGTDLGWQEGMPAWRPLSELESFSTPPPPPPISAAAPSAAPEPEPATTTYAPAVSAPVTDGEGTGLPWENRDQLGFGNALVATIGMVITRPNEAFTVMKREGGLGDALLFTIILGVLGMIATFGFAFALPAIGLGAGGMGDMLGLGASAAFLLFAPVAMVLGIFIGGAIIHVGLMLLGGANRSFGTTIRVLCYAGGSANVFVLVPICGTTIASVVALVLDCIGLARAHQTDTWRPVAAVLLPLVVCCGGFMLFWIIIGAFSGADWN</sequence>
<keyword evidence="4 6" id="KW-0472">Membrane</keyword>
<feature type="transmembrane region" description="Helical" evidence="6">
    <location>
        <begin position="179"/>
        <end position="208"/>
    </location>
</feature>
<dbReference type="GO" id="GO:0016020">
    <property type="term" value="C:membrane"/>
    <property type="evidence" value="ECO:0007669"/>
    <property type="project" value="UniProtKB-SubCell"/>
</dbReference>
<feature type="transmembrane region" description="Helical" evidence="6">
    <location>
        <begin position="137"/>
        <end position="159"/>
    </location>
</feature>
<organism evidence="8">
    <name type="scientific">uncultured Chthoniobacterales bacterium</name>
    <dbReference type="NCBI Taxonomy" id="1836801"/>
    <lineage>
        <taxon>Bacteria</taxon>
        <taxon>Pseudomonadati</taxon>
        <taxon>Verrucomicrobiota</taxon>
        <taxon>Spartobacteria</taxon>
        <taxon>Chthoniobacterales</taxon>
        <taxon>environmental samples</taxon>
    </lineage>
</organism>
<protein>
    <recommendedName>
        <fullName evidence="7">Yip1 domain-containing protein</fullName>
    </recommendedName>
</protein>
<evidence type="ECO:0000256" key="4">
    <source>
        <dbReference type="ARBA" id="ARBA00023136"/>
    </source>
</evidence>
<keyword evidence="2 6" id="KW-0812">Transmembrane</keyword>
<feature type="transmembrane region" description="Helical" evidence="6">
    <location>
        <begin position="269"/>
        <end position="290"/>
    </location>
</feature>
<evidence type="ECO:0000259" key="7">
    <source>
        <dbReference type="Pfam" id="PF04893"/>
    </source>
</evidence>
<keyword evidence="3 6" id="KW-1133">Transmembrane helix</keyword>
<gene>
    <name evidence="8" type="ORF">AVDCRST_MAG42-1597</name>
</gene>
<evidence type="ECO:0000256" key="6">
    <source>
        <dbReference type="SAM" id="Phobius"/>
    </source>
</evidence>
<dbReference type="EMBL" id="CADCTA010000062">
    <property type="protein sequence ID" value="CAA9239029.1"/>
    <property type="molecule type" value="Genomic_DNA"/>
</dbReference>
<accession>A0A6J4I0T4</accession>
<dbReference type="InterPro" id="IPR006977">
    <property type="entry name" value="Yip1_dom"/>
</dbReference>
<dbReference type="AlphaFoldDB" id="A0A6J4I0T4"/>
<evidence type="ECO:0000256" key="1">
    <source>
        <dbReference type="ARBA" id="ARBA00004141"/>
    </source>
</evidence>
<proteinExistence type="predicted"/>
<name>A0A6J4I0T4_9BACT</name>
<feature type="compositionally biased region" description="Low complexity" evidence="5">
    <location>
        <begin position="63"/>
        <end position="79"/>
    </location>
</feature>
<evidence type="ECO:0000313" key="8">
    <source>
        <dbReference type="EMBL" id="CAA9239029.1"/>
    </source>
</evidence>
<feature type="domain" description="Yip1" evidence="7">
    <location>
        <begin position="117"/>
        <end position="284"/>
    </location>
</feature>